<gene>
    <name evidence="2" type="ORF">B4U80_14510</name>
</gene>
<evidence type="ECO:0000313" key="2">
    <source>
        <dbReference type="EMBL" id="RWS19051.1"/>
    </source>
</evidence>
<dbReference type="InterPro" id="IPR050111">
    <property type="entry name" value="C-type_lectin/snaclec_domain"/>
</dbReference>
<dbReference type="EMBL" id="NCKV01030830">
    <property type="protein sequence ID" value="RWS19051.1"/>
    <property type="molecule type" value="Genomic_DNA"/>
</dbReference>
<dbReference type="InterPro" id="IPR016186">
    <property type="entry name" value="C-type_lectin-like/link_sf"/>
</dbReference>
<dbReference type="Proteomes" id="UP000288716">
    <property type="component" value="Unassembled WGS sequence"/>
</dbReference>
<evidence type="ECO:0000259" key="1">
    <source>
        <dbReference type="PROSITE" id="PS50041"/>
    </source>
</evidence>
<dbReference type="PANTHER" id="PTHR22803">
    <property type="entry name" value="MANNOSE, PHOSPHOLIPASE, LECTIN RECEPTOR RELATED"/>
    <property type="match status" value="1"/>
</dbReference>
<keyword evidence="3" id="KW-1185">Reference proteome</keyword>
<protein>
    <submittedName>
        <fullName evidence="2">Macrophage mannose receptor 1-like protein</fullName>
    </submittedName>
</protein>
<dbReference type="SMART" id="SM00034">
    <property type="entry name" value="CLECT"/>
    <property type="match status" value="1"/>
</dbReference>
<dbReference type="PROSITE" id="PS50041">
    <property type="entry name" value="C_TYPE_LECTIN_2"/>
    <property type="match status" value="1"/>
</dbReference>
<feature type="non-terminal residue" evidence="2">
    <location>
        <position position="137"/>
    </location>
</feature>
<keyword evidence="2" id="KW-0675">Receptor</keyword>
<dbReference type="InterPro" id="IPR016187">
    <property type="entry name" value="CTDL_fold"/>
</dbReference>
<dbReference type="OrthoDB" id="6409202at2759"/>
<dbReference type="Gene3D" id="3.10.100.10">
    <property type="entry name" value="Mannose-Binding Protein A, subunit A"/>
    <property type="match status" value="1"/>
</dbReference>
<dbReference type="VEuPathDB" id="VectorBase:LDEU012989"/>
<organism evidence="2 3">
    <name type="scientific">Leptotrombidium deliense</name>
    <dbReference type="NCBI Taxonomy" id="299467"/>
    <lineage>
        <taxon>Eukaryota</taxon>
        <taxon>Metazoa</taxon>
        <taxon>Ecdysozoa</taxon>
        <taxon>Arthropoda</taxon>
        <taxon>Chelicerata</taxon>
        <taxon>Arachnida</taxon>
        <taxon>Acari</taxon>
        <taxon>Acariformes</taxon>
        <taxon>Trombidiformes</taxon>
        <taxon>Prostigmata</taxon>
        <taxon>Anystina</taxon>
        <taxon>Parasitengona</taxon>
        <taxon>Trombiculoidea</taxon>
        <taxon>Trombiculidae</taxon>
        <taxon>Leptotrombidium</taxon>
    </lineage>
</organism>
<dbReference type="InterPro" id="IPR001304">
    <property type="entry name" value="C-type_lectin-like"/>
</dbReference>
<dbReference type="Pfam" id="PF00059">
    <property type="entry name" value="Lectin_C"/>
    <property type="match status" value="1"/>
</dbReference>
<accession>A0A443RUJ5</accession>
<sequence length="137" mass="16238">MIERVSMRLNLSQKLNSVIGTCPIGWYQYKDKCFFVYNRGATYAEFTAFCAKLQATAISIHSREEEEFLIKILKNNGNWYWIGLYRWQLGQKVFGWRDGTQSKYQHWNTNEPNEVNDPNAYCVSVNPDNNFLWFDEN</sequence>
<reference evidence="2 3" key="1">
    <citation type="journal article" date="2018" name="Gigascience">
        <title>Genomes of trombidid mites reveal novel predicted allergens and laterally-transferred genes associated with secondary metabolism.</title>
        <authorList>
            <person name="Dong X."/>
            <person name="Chaisiri K."/>
            <person name="Xia D."/>
            <person name="Armstrong S.D."/>
            <person name="Fang Y."/>
            <person name="Donnelly M.J."/>
            <person name="Kadowaki T."/>
            <person name="McGarry J.W."/>
            <person name="Darby A.C."/>
            <person name="Makepeace B.L."/>
        </authorList>
    </citation>
    <scope>NUCLEOTIDE SEQUENCE [LARGE SCALE GENOMIC DNA]</scope>
    <source>
        <strain evidence="2">UoL-UT</strain>
    </source>
</reference>
<feature type="domain" description="C-type lectin" evidence="1">
    <location>
        <begin position="29"/>
        <end position="137"/>
    </location>
</feature>
<evidence type="ECO:0000313" key="3">
    <source>
        <dbReference type="Proteomes" id="UP000288716"/>
    </source>
</evidence>
<dbReference type="STRING" id="299467.A0A443RUJ5"/>
<dbReference type="SUPFAM" id="SSF56436">
    <property type="entry name" value="C-type lectin-like"/>
    <property type="match status" value="1"/>
</dbReference>
<proteinExistence type="predicted"/>
<dbReference type="CDD" id="cd00037">
    <property type="entry name" value="CLECT"/>
    <property type="match status" value="1"/>
</dbReference>
<name>A0A443RUJ5_9ACAR</name>
<dbReference type="AlphaFoldDB" id="A0A443RUJ5"/>
<comment type="caution">
    <text evidence="2">The sequence shown here is derived from an EMBL/GenBank/DDBJ whole genome shotgun (WGS) entry which is preliminary data.</text>
</comment>